<organism evidence="1 2">
    <name type="scientific">Colletotrichum truncatum</name>
    <name type="common">Anthracnose fungus</name>
    <name type="synonym">Colletotrichum capsici</name>
    <dbReference type="NCBI Taxonomy" id="5467"/>
    <lineage>
        <taxon>Eukaryota</taxon>
        <taxon>Fungi</taxon>
        <taxon>Dikarya</taxon>
        <taxon>Ascomycota</taxon>
        <taxon>Pezizomycotina</taxon>
        <taxon>Sordariomycetes</taxon>
        <taxon>Hypocreomycetidae</taxon>
        <taxon>Glomerellales</taxon>
        <taxon>Glomerellaceae</taxon>
        <taxon>Colletotrichum</taxon>
        <taxon>Colletotrichum truncatum species complex</taxon>
    </lineage>
</organism>
<dbReference type="EMBL" id="VUJX02000003">
    <property type="protein sequence ID" value="KAL0939788.1"/>
    <property type="molecule type" value="Genomic_DNA"/>
</dbReference>
<reference evidence="1 2" key="1">
    <citation type="journal article" date="2020" name="Phytopathology">
        <title>Genome Sequence Resources of Colletotrichum truncatum, C. plurivorum, C. musicola, and C. sojae: Four Species Pathogenic to Soybean (Glycine max).</title>
        <authorList>
            <person name="Rogerio F."/>
            <person name="Boufleur T.R."/>
            <person name="Ciampi-Guillardi M."/>
            <person name="Sukno S.A."/>
            <person name="Thon M.R."/>
            <person name="Massola Junior N.S."/>
            <person name="Baroncelli R."/>
        </authorList>
    </citation>
    <scope>NUCLEOTIDE SEQUENCE [LARGE SCALE GENOMIC DNA]</scope>
    <source>
        <strain evidence="1 2">CMES1059</strain>
    </source>
</reference>
<keyword evidence="2" id="KW-1185">Reference proteome</keyword>
<dbReference type="Proteomes" id="UP000805649">
    <property type="component" value="Unassembled WGS sequence"/>
</dbReference>
<evidence type="ECO:0000313" key="1">
    <source>
        <dbReference type="EMBL" id="KAL0939788.1"/>
    </source>
</evidence>
<gene>
    <name evidence="1" type="ORF">CTRU02_206398</name>
</gene>
<proteinExistence type="predicted"/>
<protein>
    <submittedName>
        <fullName evidence="1">Uncharacterized protein</fullName>
    </submittedName>
</protein>
<evidence type="ECO:0000313" key="2">
    <source>
        <dbReference type="Proteomes" id="UP000805649"/>
    </source>
</evidence>
<comment type="caution">
    <text evidence="1">The sequence shown here is derived from an EMBL/GenBank/DDBJ whole genome shotgun (WGS) entry which is preliminary data.</text>
</comment>
<sequence length="1188" mass="134079">MAGTEFPAEGKSSCLPALTSCFKPKRTLSSVTTSELNTRPATIKVDKETATSAGRSLSKDPVASAVTKPSSQSTTSTHSARKESLSQGRGLDKSDSLVESPSSGDPILSKHEPTSSRAIDLWLAAFEKTDEETKKWIGDFGDRKSNIQVQELTRIVREKEEAYKDNGSSMKVNGQKLLWRDYASRVVTWVTAIGDISVQFAPAPASPIWSALKVLLKAHVTQLDQVVAVFGCADKVLQLVRRGQVYEIVYDLPTATENSKVALRNSLIELYKALLEFLASAVKQLNGGWAKQFVRALANPGEAESMTSQLSRLERAVSEDSRICEIQWAQAADEKQRELLQTLHAPLRRIDDNVAKFFESFDESKRRNAMNHISRIEVDIIHLAKKESRTEGTCEWLIQHPRFIQWEESSCSSLLWLNGQMGFGKSYLTSKVIDRYRYQSGIAPSTAATNDEGFAHFYCDRSNIDRRNAKSVLSSYIVQLLAVSRHQHKWHGLLRPFCDDSDAARRGLELTDCKRIVTQLIETYPRSILVLDALDECEEESRQDLIDFFRGLVDEATKPVKIFVSSRPETDIAKSMGRSNIIEISTLDNKGDIERYIHTVLRKHRPGSVWEENRIQDNVKEALLSKSDGMFKWVELQWEQLKGLNTEKSIMRRLGALPRNLMDAYGEIYSQQEDHDLVVLQRAVMWAKSSLKPLTTKMLLEAIRLSFSKDNSAFKLEIDQESLQESNLEFICRHLIVKDPLQKTWKFPHASVAEFFELEQHSGWIGKSEQDVVTLQLLSLLDCYTNWELPKYVMPGLSSTLYMQPRVDMNERKSADCLRPGGPFMHYASTYCIQHIQMIYWNDPKTKEMSDILEYFLGAIDPQRQSSFQYQAWIKHITVQIEEMYDDNFQTLIENLPPLQNPIFALCTFGSLDLVQKWHGMGLDITQVNSKGYDLLSIAARNGHDQLCVYLISQGSDVNRSCNGETALHVAIQDKRVTTAKMLLDNNADPNMQRNERYSRRKTTSLCDALAFCSILAPTLLENGADPNLRCQECDFQFPLTAAFGTDDDLTMRILLEHGADTEIIEDEHGTAVGIAAFYGAVKCLKILVEELGADVNAPTGGDYGSALVAALFGQGGIETVRYLVETCKADPSSIKSWSNPTCITIWDVPKRLEKAMYLLDAGHVQNEDLMKIEYLRDWDLDSVDMPY</sequence>
<name>A0ACC3Z6S0_COLTU</name>
<accession>A0ACC3Z6S0</accession>